<comment type="caution">
    <text evidence="6">The sequence shown here is derived from an EMBL/GenBank/DDBJ whole genome shotgun (WGS) entry which is preliminary data.</text>
</comment>
<name>A0ABU6A989_9PSEU</name>
<feature type="region of interest" description="Disordered" evidence="4">
    <location>
        <begin position="333"/>
        <end position="357"/>
    </location>
</feature>
<gene>
    <name evidence="6" type="ORF">R4I43_11635</name>
</gene>
<accession>A0ABU6A989</accession>
<evidence type="ECO:0000256" key="1">
    <source>
        <dbReference type="ARBA" id="ARBA00023125"/>
    </source>
</evidence>
<dbReference type="InterPro" id="IPR011010">
    <property type="entry name" value="DNA_brk_join_enz"/>
</dbReference>
<evidence type="ECO:0000256" key="3">
    <source>
        <dbReference type="PROSITE-ProRule" id="PRU01248"/>
    </source>
</evidence>
<dbReference type="Gene3D" id="1.10.443.10">
    <property type="entry name" value="Intergrase catalytic core"/>
    <property type="match status" value="1"/>
</dbReference>
<dbReference type="Pfam" id="PF14659">
    <property type="entry name" value="Phage_int_SAM_3"/>
    <property type="match status" value="1"/>
</dbReference>
<protein>
    <recommendedName>
        <fullName evidence="5">Core-binding (CB) domain-containing protein</fullName>
    </recommendedName>
</protein>
<keyword evidence="7" id="KW-1185">Reference proteome</keyword>
<evidence type="ECO:0000256" key="2">
    <source>
        <dbReference type="ARBA" id="ARBA00023172"/>
    </source>
</evidence>
<dbReference type="EMBL" id="JAWLNX010000006">
    <property type="protein sequence ID" value="MEB3368056.1"/>
    <property type="molecule type" value="Genomic_DNA"/>
</dbReference>
<dbReference type="InterPro" id="IPR004107">
    <property type="entry name" value="Integrase_SAM-like_N"/>
</dbReference>
<organism evidence="6 7">
    <name type="scientific">Saccharopolyspora mangrovi</name>
    <dbReference type="NCBI Taxonomy" id="3082379"/>
    <lineage>
        <taxon>Bacteria</taxon>
        <taxon>Bacillati</taxon>
        <taxon>Actinomycetota</taxon>
        <taxon>Actinomycetes</taxon>
        <taxon>Pseudonocardiales</taxon>
        <taxon>Pseudonocardiaceae</taxon>
        <taxon>Saccharopolyspora</taxon>
    </lineage>
</organism>
<dbReference type="InterPro" id="IPR010998">
    <property type="entry name" value="Integrase_recombinase_N"/>
</dbReference>
<evidence type="ECO:0000313" key="7">
    <source>
        <dbReference type="Proteomes" id="UP001327093"/>
    </source>
</evidence>
<sequence>MAYAEKRGKFWRARWTGPDGRLESRSGFEKKRDALDYGEDKEAEVRNNTYRDPRASSMTLTEWVNVWFPSLDLELSTLHSYRYHIEMHILPEFGDWDLRTLEHAPEEIAKWERTLPVSRRTAQEARSTLTNLLNDAIPRYLSINPAARKRGKGKKGQRRIAEAEQRERAWATPLQALLLAERCALLSGRDLDFILIVTAAFTGMRWSELMALAPSTISPGKIEVNWKLYELDGRFYLGRPKDGSIRTLDSPPFLDDLLGRIKPQRCHCSGTGEWCSGAEYLFLSSDGTHFRRSNYATRYFRPAADGWYPRRSQKQPARPVLADVSEGFPGLPVQPWPAAEPGRPFTPPVGRGRPRLVSVDDGRGRCASCQKTQLLRLDGTLIAHDGPDGGQCDGTGVRPADDVPVASWAPLVAGLTPHGLRHGHQPMMDNAGVHYVLQSERMGHEVPGMRGTYAHPTPEMRAELLAALPRLWEESLGARAKLSPHSPVPLLEELLTPYREP</sequence>
<evidence type="ECO:0000313" key="6">
    <source>
        <dbReference type="EMBL" id="MEB3368056.1"/>
    </source>
</evidence>
<dbReference type="InterPro" id="IPR044068">
    <property type="entry name" value="CB"/>
</dbReference>
<evidence type="ECO:0000259" key="5">
    <source>
        <dbReference type="PROSITE" id="PS51900"/>
    </source>
</evidence>
<dbReference type="Gene3D" id="1.10.150.130">
    <property type="match status" value="1"/>
</dbReference>
<reference evidence="6 7" key="1">
    <citation type="submission" date="2023-10" db="EMBL/GenBank/DDBJ databases">
        <title>Saccharopolyspora sp. nov., isolated from mangrove soil.</title>
        <authorList>
            <person name="Lu Y."/>
            <person name="Liu W."/>
        </authorList>
    </citation>
    <scope>NUCLEOTIDE SEQUENCE [LARGE SCALE GENOMIC DNA]</scope>
    <source>
        <strain evidence="6 7">S2-29</strain>
    </source>
</reference>
<feature type="domain" description="Core-binding (CB)" evidence="5">
    <location>
        <begin position="58"/>
        <end position="137"/>
    </location>
</feature>
<dbReference type="SUPFAM" id="SSF56349">
    <property type="entry name" value="DNA breaking-rejoining enzymes"/>
    <property type="match status" value="2"/>
</dbReference>
<keyword evidence="2" id="KW-0233">DNA recombination</keyword>
<keyword evidence="1 3" id="KW-0238">DNA-binding</keyword>
<proteinExistence type="predicted"/>
<dbReference type="PROSITE" id="PS51900">
    <property type="entry name" value="CB"/>
    <property type="match status" value="1"/>
</dbReference>
<dbReference type="Proteomes" id="UP001327093">
    <property type="component" value="Unassembled WGS sequence"/>
</dbReference>
<dbReference type="InterPro" id="IPR013762">
    <property type="entry name" value="Integrase-like_cat_sf"/>
</dbReference>
<evidence type="ECO:0000256" key="4">
    <source>
        <dbReference type="SAM" id="MobiDB-lite"/>
    </source>
</evidence>
<dbReference type="RefSeq" id="WP_324265588.1">
    <property type="nucleotide sequence ID" value="NZ_JAWLNX010000006.1"/>
</dbReference>